<evidence type="ECO:0000313" key="2">
    <source>
        <dbReference type="Proteomes" id="UP000178510"/>
    </source>
</evidence>
<sequence>MKGRREEFELSQIRTTSAAFLESYNRTLPAGYPRASTALLRKFQAAHPTLFKHGDQWSVALHRKRMMDWLSSNSQLV</sequence>
<gene>
    <name evidence="1" type="ORF">A3J58_02520</name>
</gene>
<dbReference type="AlphaFoldDB" id="A0A1G2KXF0"/>
<proteinExistence type="predicted"/>
<accession>A0A1G2KXF0</accession>
<comment type="caution">
    <text evidence="1">The sequence shown here is derived from an EMBL/GenBank/DDBJ whole genome shotgun (WGS) entry which is preliminary data.</text>
</comment>
<name>A0A1G2KXF0_9BACT</name>
<dbReference type="EMBL" id="MHQM01000013">
    <property type="protein sequence ID" value="OHA04088.1"/>
    <property type="molecule type" value="Genomic_DNA"/>
</dbReference>
<dbReference type="STRING" id="1802274.A3J58_02520"/>
<evidence type="ECO:0000313" key="1">
    <source>
        <dbReference type="EMBL" id="OHA04088.1"/>
    </source>
</evidence>
<organism evidence="1 2">
    <name type="scientific">Candidatus Sungbacteria bacterium RIFCSPHIGHO2_02_FULL_52_23</name>
    <dbReference type="NCBI Taxonomy" id="1802274"/>
    <lineage>
        <taxon>Bacteria</taxon>
        <taxon>Candidatus Sungiibacteriota</taxon>
    </lineage>
</organism>
<protein>
    <submittedName>
        <fullName evidence="1">Uncharacterized protein</fullName>
    </submittedName>
</protein>
<dbReference type="Proteomes" id="UP000178510">
    <property type="component" value="Unassembled WGS sequence"/>
</dbReference>
<reference evidence="1 2" key="1">
    <citation type="journal article" date="2016" name="Nat. Commun.">
        <title>Thousands of microbial genomes shed light on interconnected biogeochemical processes in an aquifer system.</title>
        <authorList>
            <person name="Anantharaman K."/>
            <person name="Brown C.T."/>
            <person name="Hug L.A."/>
            <person name="Sharon I."/>
            <person name="Castelle C.J."/>
            <person name="Probst A.J."/>
            <person name="Thomas B.C."/>
            <person name="Singh A."/>
            <person name="Wilkins M.J."/>
            <person name="Karaoz U."/>
            <person name="Brodie E.L."/>
            <person name="Williams K.H."/>
            <person name="Hubbard S.S."/>
            <person name="Banfield J.F."/>
        </authorList>
    </citation>
    <scope>NUCLEOTIDE SEQUENCE [LARGE SCALE GENOMIC DNA]</scope>
</reference>